<protein>
    <submittedName>
        <fullName evidence="1">Uncharacterized protein</fullName>
    </submittedName>
</protein>
<proteinExistence type="predicted"/>
<organism evidence="1 2">
    <name type="scientific">Parvimonas parva</name>
    <dbReference type="NCBI Taxonomy" id="2769485"/>
    <lineage>
        <taxon>Bacteria</taxon>
        <taxon>Bacillati</taxon>
        <taxon>Bacillota</taxon>
        <taxon>Tissierellia</taxon>
        <taxon>Tissierellales</taxon>
        <taxon>Peptoniphilaceae</taxon>
        <taxon>Parvimonas</taxon>
    </lineage>
</organism>
<reference evidence="1 2" key="1">
    <citation type="submission" date="2020-09" db="EMBL/GenBank/DDBJ databases">
        <title>Parvimonas S3374 sp. nov.</title>
        <authorList>
            <person name="Buhl M."/>
        </authorList>
    </citation>
    <scope>NUCLEOTIDE SEQUENCE [LARGE SCALE GENOMIC DNA]</scope>
    <source>
        <strain evidence="1 2">S3374</strain>
    </source>
</reference>
<name>A0ABS1C9N2_9FIRM</name>
<keyword evidence="2" id="KW-1185">Reference proteome</keyword>
<gene>
    <name evidence="1" type="ORF">IBJ83_05750</name>
</gene>
<dbReference type="Proteomes" id="UP000823123">
    <property type="component" value="Unassembled WGS sequence"/>
</dbReference>
<sequence>MKNFNFYITHEHYNKILNVSKKYDFFRKINNIIIPDITKSLKFIILNCNNISIDELDLNIFKMIKYKRLDKEKNIHISLSNDELKLIDKFAKKFGFLKSNNNTNYYKCINAMLELGDY</sequence>
<dbReference type="EMBL" id="JACVDA010000014">
    <property type="protein sequence ID" value="MBK1468819.1"/>
    <property type="molecule type" value="Genomic_DNA"/>
</dbReference>
<accession>A0ABS1C9N2</accession>
<dbReference type="RefSeq" id="WP_201275719.1">
    <property type="nucleotide sequence ID" value="NZ_JACVDA010000014.1"/>
</dbReference>
<comment type="caution">
    <text evidence="1">The sequence shown here is derived from an EMBL/GenBank/DDBJ whole genome shotgun (WGS) entry which is preliminary data.</text>
</comment>
<evidence type="ECO:0000313" key="2">
    <source>
        <dbReference type="Proteomes" id="UP000823123"/>
    </source>
</evidence>
<evidence type="ECO:0000313" key="1">
    <source>
        <dbReference type="EMBL" id="MBK1468819.1"/>
    </source>
</evidence>